<evidence type="ECO:0000256" key="1">
    <source>
        <dbReference type="SAM" id="MobiDB-lite"/>
    </source>
</evidence>
<dbReference type="Pfam" id="PF11175">
    <property type="entry name" value="DUF2961"/>
    <property type="match status" value="1"/>
</dbReference>
<name>A0ABY0VAS5_9ACTO</name>
<feature type="region of interest" description="Disordered" evidence="1">
    <location>
        <begin position="30"/>
        <end position="52"/>
    </location>
</feature>
<proteinExistence type="predicted"/>
<accession>A0ABY0VAS5</accession>
<reference evidence="2 3" key="1">
    <citation type="submission" date="2016-10" db="EMBL/GenBank/DDBJ databases">
        <authorList>
            <person name="Varghese N."/>
            <person name="Submissions S."/>
        </authorList>
    </citation>
    <scope>NUCLEOTIDE SEQUENCE [LARGE SCALE GENOMIC DNA]</scope>
    <source>
        <strain evidence="2 3">DSM 9169</strain>
    </source>
</reference>
<evidence type="ECO:0000313" key="2">
    <source>
        <dbReference type="EMBL" id="SDU04318.1"/>
    </source>
</evidence>
<dbReference type="Proteomes" id="UP000198976">
    <property type="component" value="Chromosome I"/>
</dbReference>
<dbReference type="EMBL" id="LT629792">
    <property type="protein sequence ID" value="SDU04318.1"/>
    <property type="molecule type" value="Genomic_DNA"/>
</dbReference>
<organism evidence="2 3">
    <name type="scientific">Schaalia radingae</name>
    <dbReference type="NCBI Taxonomy" id="131110"/>
    <lineage>
        <taxon>Bacteria</taxon>
        <taxon>Bacillati</taxon>
        <taxon>Actinomycetota</taxon>
        <taxon>Actinomycetes</taxon>
        <taxon>Actinomycetales</taxon>
        <taxon>Actinomycetaceae</taxon>
        <taxon>Schaalia</taxon>
    </lineage>
</organism>
<keyword evidence="3" id="KW-1185">Reference proteome</keyword>
<protein>
    <recommendedName>
        <fullName evidence="4">DUF2961 domain-containing protein</fullName>
    </recommendedName>
</protein>
<dbReference type="Gene3D" id="2.60.120.1390">
    <property type="match status" value="1"/>
</dbReference>
<evidence type="ECO:0008006" key="4">
    <source>
        <dbReference type="Google" id="ProtNLM"/>
    </source>
</evidence>
<sequence>MKRISHLKTNMNFPDYARNLPVLSRSITAENPCGSPGNGGRSSSKLGVGRKGRPCISIPPGETVKIVDIKGPGQIRHLWFTMPARTKSEPFVLRNIRIRITWDSAENPAIDVPIGDFFGCGFGEVVNYSSSVMVAAPTGGLNCYLQMPFRERAVVEIVSDHSEVVEGFFYQVDYSLEESFPDDLCYLHSQWRRTNGTNQLGQDHVVLDTQGSGAYVGSFIFLSQLERFWYGEGELKFYIDDDQDFATIVGTGLEDYVGGAWGFRDQWDGYEDPKPVAYCSLYLGYHQQISRDNSRVSPYAKDLPPGHGMYRWHLLDPVRFSRRLKVTLQQIGDRGDYLFERRDDVTTVAFWYQTDPSGDDWVLPEKEQRRPR</sequence>
<gene>
    <name evidence="2" type="ORF">SAMN04489714_1811</name>
</gene>
<evidence type="ECO:0000313" key="3">
    <source>
        <dbReference type="Proteomes" id="UP000198976"/>
    </source>
</evidence>
<dbReference type="InterPro" id="IPR021345">
    <property type="entry name" value="DUF2961"/>
</dbReference>